<evidence type="ECO:0000259" key="1">
    <source>
        <dbReference type="Pfam" id="PF08588"/>
    </source>
</evidence>
<gene>
    <name evidence="2" type="ORF">TCHU04912_LOCUS3325</name>
</gene>
<dbReference type="Pfam" id="PF08588">
    <property type="entry name" value="Duc1"/>
    <property type="match status" value="1"/>
</dbReference>
<proteinExistence type="predicted"/>
<dbReference type="PANTHER" id="PTHR34826">
    <property type="entry name" value="UPF0590 PROTEIN C409.17C"/>
    <property type="match status" value="1"/>
</dbReference>
<name>A0A7S1X0F6_9CHLO</name>
<protein>
    <recommendedName>
        <fullName evidence="1">Domain of unknown function at the cortex 1 domain-containing protein</fullName>
    </recommendedName>
</protein>
<evidence type="ECO:0000313" key="2">
    <source>
        <dbReference type="EMBL" id="CAD9201092.1"/>
    </source>
</evidence>
<feature type="domain" description="Domain of unknown function at the cortex 1" evidence="1">
    <location>
        <begin position="3"/>
        <end position="137"/>
    </location>
</feature>
<reference evidence="2" key="1">
    <citation type="submission" date="2021-01" db="EMBL/GenBank/DDBJ databases">
        <authorList>
            <person name="Corre E."/>
            <person name="Pelletier E."/>
            <person name="Niang G."/>
            <person name="Scheremetjew M."/>
            <person name="Finn R."/>
            <person name="Kale V."/>
            <person name="Holt S."/>
            <person name="Cochrane G."/>
            <person name="Meng A."/>
            <person name="Brown T."/>
            <person name="Cohen L."/>
        </authorList>
    </citation>
    <scope>NUCLEOTIDE SEQUENCE</scope>
    <source>
        <strain evidence="2">PLY429</strain>
    </source>
</reference>
<dbReference type="PANTHER" id="PTHR34826:SF2">
    <property type="entry name" value="UPF0590 PROTEIN C409.17C"/>
    <property type="match status" value="1"/>
</dbReference>
<dbReference type="EMBL" id="HBGG01006753">
    <property type="protein sequence ID" value="CAD9201092.1"/>
    <property type="molecule type" value="Transcribed_RNA"/>
</dbReference>
<dbReference type="InterPro" id="IPR013897">
    <property type="entry name" value="Duc1"/>
</dbReference>
<accession>A0A7S1X0F6</accession>
<sequence>MLDNPHILTPVVAGAQCINISKVGAETEELPDLNAPHREDMLAMLPTLTDRHTGEPLPSPHRKKWFTSAKNRAGLSFDTENLYTFHFWQHLLDLSAYELDMGVAQFDISSHLNGQPLQLMVKQQSTGEYLWNFEVWHENLLKHDL</sequence>
<dbReference type="AlphaFoldDB" id="A0A7S1X0F6"/>
<organism evidence="2">
    <name type="scientific">Tetraselmis chuii</name>
    <dbReference type="NCBI Taxonomy" id="63592"/>
    <lineage>
        <taxon>Eukaryota</taxon>
        <taxon>Viridiplantae</taxon>
        <taxon>Chlorophyta</taxon>
        <taxon>core chlorophytes</taxon>
        <taxon>Chlorodendrophyceae</taxon>
        <taxon>Chlorodendrales</taxon>
        <taxon>Chlorodendraceae</taxon>
        <taxon>Tetraselmis</taxon>
    </lineage>
</organism>